<gene>
    <name evidence="2" type="ORF">CD32_22220</name>
</gene>
<keyword evidence="1" id="KW-0812">Transmembrane</keyword>
<keyword evidence="1" id="KW-0472">Membrane</keyword>
<dbReference type="RefSeq" id="WP_036159144.1">
    <property type="nucleotide sequence ID" value="NZ_AVCX01000001.1"/>
</dbReference>
<keyword evidence="1" id="KW-1133">Transmembrane helix</keyword>
<dbReference type="eggNOG" id="COG0604">
    <property type="taxonomic scope" value="Bacteria"/>
</dbReference>
<feature type="transmembrane region" description="Helical" evidence="1">
    <location>
        <begin position="228"/>
        <end position="247"/>
    </location>
</feature>
<feature type="transmembrane region" description="Helical" evidence="1">
    <location>
        <begin position="302"/>
        <end position="323"/>
    </location>
</feature>
<dbReference type="AlphaFoldDB" id="A0A0A3J4M9"/>
<proteinExistence type="predicted"/>
<keyword evidence="3" id="KW-1185">Reference proteome</keyword>
<feature type="transmembrane region" description="Helical" evidence="1">
    <location>
        <begin position="259"/>
        <end position="277"/>
    </location>
</feature>
<feature type="transmembrane region" description="Helical" evidence="1">
    <location>
        <begin position="74"/>
        <end position="98"/>
    </location>
</feature>
<dbReference type="Proteomes" id="UP000030437">
    <property type="component" value="Unassembled WGS sequence"/>
</dbReference>
<evidence type="ECO:0000313" key="3">
    <source>
        <dbReference type="Proteomes" id="UP000030437"/>
    </source>
</evidence>
<evidence type="ECO:0000313" key="2">
    <source>
        <dbReference type="EMBL" id="KGR82012.1"/>
    </source>
</evidence>
<name>A0A0A3J4M9_9BACI</name>
<evidence type="ECO:0000256" key="1">
    <source>
        <dbReference type="SAM" id="Phobius"/>
    </source>
</evidence>
<accession>A0A0A3J4M9</accession>
<dbReference type="STRING" id="1220589.CD32_22220"/>
<comment type="caution">
    <text evidence="2">The sequence shown here is derived from an EMBL/GenBank/DDBJ whole genome shotgun (WGS) entry which is preliminary data.</text>
</comment>
<dbReference type="EMBL" id="JPVP01000060">
    <property type="protein sequence ID" value="KGR82012.1"/>
    <property type="molecule type" value="Genomic_DNA"/>
</dbReference>
<reference evidence="2 3" key="1">
    <citation type="submission" date="2014-02" db="EMBL/GenBank/DDBJ databases">
        <title>Draft genome sequence of Lysinibacillus odysseyi NBRC 100172.</title>
        <authorList>
            <person name="Zhang F."/>
            <person name="Wang G."/>
            <person name="Zhang L."/>
        </authorList>
    </citation>
    <scope>NUCLEOTIDE SEQUENCE [LARGE SCALE GENOMIC DNA]</scope>
    <source>
        <strain evidence="2 3">NBRC 100172</strain>
    </source>
</reference>
<feature type="transmembrane region" description="Helical" evidence="1">
    <location>
        <begin position="184"/>
        <end position="208"/>
    </location>
</feature>
<sequence length="331" mass="37595">MGLIEVYIQEVTRRLPEKNRDDIARELKSTIEDMLPGEYSDENVETVLERLGSPAALAEGYRDRSRYLIGPRYFDAYISLLKMILPIAATISLIVLAAENIVGYDNNTSVLNMIILLIAEGIWGIIVVGMQVFFWLTVVFAIIERVYKSDDIKPLTPNLTEWKVEDLKHIPLISKQKAIPKYEVYGSLIWTAIWATVYFYADYLVGIYRSGSEGLVFITPTFNETVLIHYWPLILLLVGLEISLSIYKLIERQWTKKMAWFNAVLQTAASAGFIAIINNPKLFTPEFLAFMARVFQVSISDLLSWITIGGIIIFLASAAFVIFDGFRKAKI</sequence>
<dbReference type="Pfam" id="PF22564">
    <property type="entry name" value="HAAS"/>
    <property type="match status" value="1"/>
</dbReference>
<organism evidence="2 3">
    <name type="scientific">Lysinibacillus odysseyi 34hs-1 = NBRC 100172</name>
    <dbReference type="NCBI Taxonomy" id="1220589"/>
    <lineage>
        <taxon>Bacteria</taxon>
        <taxon>Bacillati</taxon>
        <taxon>Bacillota</taxon>
        <taxon>Bacilli</taxon>
        <taxon>Bacillales</taxon>
        <taxon>Bacillaceae</taxon>
        <taxon>Lysinibacillus</taxon>
    </lineage>
</organism>
<protein>
    <submittedName>
        <fullName evidence="2">Membrane protein</fullName>
    </submittedName>
</protein>
<feature type="transmembrane region" description="Helical" evidence="1">
    <location>
        <begin position="110"/>
        <end position="143"/>
    </location>
</feature>
<dbReference type="OrthoDB" id="116789at2"/>